<gene>
    <name evidence="3" type="ORF">HJO_01835</name>
</gene>
<evidence type="ECO:0000313" key="4">
    <source>
        <dbReference type="Proteomes" id="UP000025171"/>
    </source>
</evidence>
<dbReference type="PATRIC" id="fig|1280950.3.peg.377"/>
<accession>A0A059FUB3</accession>
<dbReference type="AlphaFoldDB" id="A0A059FUB3"/>
<comment type="caution">
    <text evidence="3">The sequence shown here is derived from an EMBL/GenBank/DDBJ whole genome shotgun (WGS) entry which is preliminary data.</text>
</comment>
<feature type="transmembrane region" description="Helical" evidence="2">
    <location>
        <begin position="414"/>
        <end position="433"/>
    </location>
</feature>
<dbReference type="EMBL" id="ARYK01000001">
    <property type="protein sequence ID" value="KCZ94076.1"/>
    <property type="molecule type" value="Genomic_DNA"/>
</dbReference>
<dbReference type="PANTHER" id="PTHR32309:SF13">
    <property type="entry name" value="FERRIC ENTEROBACTIN TRANSPORT PROTEIN FEPE"/>
    <property type="match status" value="1"/>
</dbReference>
<proteinExistence type="predicted"/>
<dbReference type="STRING" id="1280950.HJO_01835"/>
<keyword evidence="2" id="KW-0472">Membrane</keyword>
<keyword evidence="4" id="KW-1185">Reference proteome</keyword>
<keyword evidence="2" id="KW-1133">Transmembrane helix</keyword>
<keyword evidence="2" id="KW-0812">Transmembrane</keyword>
<name>A0A059FUB3_9PROT</name>
<feature type="transmembrane region" description="Helical" evidence="2">
    <location>
        <begin position="22"/>
        <end position="42"/>
    </location>
</feature>
<dbReference type="OrthoDB" id="7250902at2"/>
<organism evidence="3 4">
    <name type="scientific">Hyphomonas johnsonii MHS-2</name>
    <dbReference type="NCBI Taxonomy" id="1280950"/>
    <lineage>
        <taxon>Bacteria</taxon>
        <taxon>Pseudomonadati</taxon>
        <taxon>Pseudomonadota</taxon>
        <taxon>Alphaproteobacteria</taxon>
        <taxon>Hyphomonadales</taxon>
        <taxon>Hyphomonadaceae</taxon>
        <taxon>Hyphomonas</taxon>
    </lineage>
</organism>
<sequence>MPGTDDSARTASLTAELWRAKWLMLLVFVPVLALSMAAILSIPAKFEARARLVLPVQSEATSEAALLQSPVVATRVLDRFPLSRLYPDIDTACEARRNATAETAEADARLTAACRRAALIALQGDLRVTRGRNDADLMVRFRHDRPDVSVEVLNALLGAYLNYRSDVLAADDAAVSEVPEDDSGQALREAEAALAAYRAGGGSLAPGTVEARLADLSRTAGEELLRTDARIKEVDALIAAYRRQMGLVRREQRIFIEDRTGQALVDLKLERADKLARYLPGSEVIKDMDRRIAEAEALVASFGGPAGTVRTGPNPLYQQAEARLMDLQAEGAALQARRAELVRQADSIEARLAEAGGEAQRYRDLLRKRDALSHERADDSSRAQAVRPPRRADVGDVRIVEPARLPVHRADVDWFLPVLAGAFALLAALLAGLGRASMRAGRSGRGGGAAAVATDLPVLASVRAYHDTPGR</sequence>
<dbReference type="eggNOG" id="COG3206">
    <property type="taxonomic scope" value="Bacteria"/>
</dbReference>
<feature type="coiled-coil region" evidence="1">
    <location>
        <begin position="317"/>
        <end position="358"/>
    </location>
</feature>
<keyword evidence="1" id="KW-0175">Coiled coil</keyword>
<dbReference type="PANTHER" id="PTHR32309">
    <property type="entry name" value="TYROSINE-PROTEIN KINASE"/>
    <property type="match status" value="1"/>
</dbReference>
<evidence type="ECO:0000256" key="1">
    <source>
        <dbReference type="SAM" id="Coils"/>
    </source>
</evidence>
<dbReference type="Proteomes" id="UP000025171">
    <property type="component" value="Unassembled WGS sequence"/>
</dbReference>
<dbReference type="RefSeq" id="WP_035612989.1">
    <property type="nucleotide sequence ID" value="NZ_ARYK01000001.1"/>
</dbReference>
<evidence type="ECO:0000313" key="3">
    <source>
        <dbReference type="EMBL" id="KCZ94076.1"/>
    </source>
</evidence>
<protein>
    <submittedName>
        <fullName evidence="3">Putative chain length determinant protein</fullName>
    </submittedName>
</protein>
<evidence type="ECO:0000256" key="2">
    <source>
        <dbReference type="SAM" id="Phobius"/>
    </source>
</evidence>
<reference evidence="3 4" key="1">
    <citation type="journal article" date="2014" name="Antonie Van Leeuwenhoek">
        <title>Hyphomonas beringensis sp. nov. and Hyphomonas chukchiensis sp. nov., isolated from surface seawater of the Bering Sea and Chukchi Sea.</title>
        <authorList>
            <person name="Li C."/>
            <person name="Lai Q."/>
            <person name="Li G."/>
            <person name="Dong C."/>
            <person name="Wang J."/>
            <person name="Liao Y."/>
            <person name="Shao Z."/>
        </authorList>
    </citation>
    <scope>NUCLEOTIDE SEQUENCE [LARGE SCALE GENOMIC DNA]</scope>
    <source>
        <strain evidence="3 4">MHS-2</strain>
    </source>
</reference>
<dbReference type="InterPro" id="IPR050445">
    <property type="entry name" value="Bact_polysacc_biosynth/exp"/>
</dbReference>
<dbReference type="GO" id="GO:0004713">
    <property type="term" value="F:protein tyrosine kinase activity"/>
    <property type="evidence" value="ECO:0007669"/>
    <property type="project" value="TreeGrafter"/>
</dbReference>
<dbReference type="GO" id="GO:0005886">
    <property type="term" value="C:plasma membrane"/>
    <property type="evidence" value="ECO:0007669"/>
    <property type="project" value="TreeGrafter"/>
</dbReference>